<comment type="function">
    <text evidence="4">A flexible structure which links the flagellar filament to the drive apparatus in the basal body.</text>
</comment>
<name>A0A0J1IK30_9FIRM</name>
<comment type="subcellular location">
    <subcellularLocation>
        <location evidence="1 4">Bacterial flagellum basal body</location>
    </subcellularLocation>
</comment>
<keyword evidence="3 4" id="KW-0975">Bacterial flagellum</keyword>
<accession>A0A0J1IK30</accession>
<evidence type="ECO:0000256" key="4">
    <source>
        <dbReference type="RuleBase" id="RU362116"/>
    </source>
</evidence>
<dbReference type="Pfam" id="PF00460">
    <property type="entry name" value="Flg_bb_rod"/>
    <property type="match status" value="1"/>
</dbReference>
<dbReference type="Proteomes" id="UP000036356">
    <property type="component" value="Unassembled WGS sequence"/>
</dbReference>
<gene>
    <name evidence="8" type="primary">flgG_3</name>
    <name evidence="8" type="ORF">DEAC_c29980</name>
</gene>
<dbReference type="PANTHER" id="PTHR30435:SF1">
    <property type="entry name" value="FLAGELLAR HOOK PROTEIN FLGE"/>
    <property type="match status" value="1"/>
</dbReference>
<dbReference type="EMBL" id="LDZY01000010">
    <property type="protein sequence ID" value="KLU65031.1"/>
    <property type="molecule type" value="Genomic_DNA"/>
</dbReference>
<dbReference type="GO" id="GO:0005829">
    <property type="term" value="C:cytosol"/>
    <property type="evidence" value="ECO:0007669"/>
    <property type="project" value="TreeGrafter"/>
</dbReference>
<evidence type="ECO:0000256" key="3">
    <source>
        <dbReference type="ARBA" id="ARBA00023143"/>
    </source>
</evidence>
<dbReference type="GO" id="GO:0009424">
    <property type="term" value="C:bacterial-type flagellum hook"/>
    <property type="evidence" value="ECO:0007669"/>
    <property type="project" value="TreeGrafter"/>
</dbReference>
<dbReference type="InterPro" id="IPR037925">
    <property type="entry name" value="FlgE/F/G-like"/>
</dbReference>
<dbReference type="InterPro" id="IPR019776">
    <property type="entry name" value="Flagellar_basal_body_rod_CS"/>
</dbReference>
<comment type="caution">
    <text evidence="8">The sequence shown here is derived from an EMBL/GenBank/DDBJ whole genome shotgun (WGS) entry which is preliminary data.</text>
</comment>
<keyword evidence="8" id="KW-0969">Cilium</keyword>
<feature type="domain" description="Flagellar basal-body/hook protein C-terminal" evidence="6">
    <location>
        <begin position="249"/>
        <end position="293"/>
    </location>
</feature>
<evidence type="ECO:0000259" key="6">
    <source>
        <dbReference type="Pfam" id="PF06429"/>
    </source>
</evidence>
<dbReference type="InterPro" id="IPR010930">
    <property type="entry name" value="Flg_bb/hook_C_dom"/>
</dbReference>
<dbReference type="NCBIfam" id="TIGR03506">
    <property type="entry name" value="FlgEFG_subfam"/>
    <property type="match status" value="1"/>
</dbReference>
<evidence type="ECO:0000313" key="8">
    <source>
        <dbReference type="EMBL" id="KLU65031.1"/>
    </source>
</evidence>
<dbReference type="InterPro" id="IPR053967">
    <property type="entry name" value="LlgE_F_G-like_D1"/>
</dbReference>
<dbReference type="STRING" id="476652.DEAC_c29980"/>
<keyword evidence="9" id="KW-1185">Reference proteome</keyword>
<evidence type="ECO:0000259" key="5">
    <source>
        <dbReference type="Pfam" id="PF00460"/>
    </source>
</evidence>
<protein>
    <recommendedName>
        <fullName evidence="4">Flagellar hook protein FlgE</fullName>
    </recommendedName>
</protein>
<sequence>MMRSLYSAVSGLKAHQTDMDVIGNNIANVNTTGFKSSRVDFATALSQSIRGAGAPNVASAGSPAIGDTGGTNPIQVGLGTTVGAIDQDMSQGSNESTGVDTDMMIQGNGFFALQNGNQIVYTRSGAFKFNADGFLVDSTTGAYVLDASSTVPQGSTSASPKYIQIPDGDTYGIDSTGKVTAYKSDGSEDTSYGGNIGIALFANPSGLTSIGNNYYLPSNNSGDSTNTTNPALYGNGGSSNYPSGTTLVTGALEMSNVNLSQEMTNMITAQRGFQANSRVITVSDTLLQELIDLKRS</sequence>
<dbReference type="GO" id="GO:0009425">
    <property type="term" value="C:bacterial-type flagellum basal body"/>
    <property type="evidence" value="ECO:0007669"/>
    <property type="project" value="UniProtKB-SubCell"/>
</dbReference>
<organism evidence="8 9">
    <name type="scientific">Desulfosporosinus acididurans</name>
    <dbReference type="NCBI Taxonomy" id="476652"/>
    <lineage>
        <taxon>Bacteria</taxon>
        <taxon>Bacillati</taxon>
        <taxon>Bacillota</taxon>
        <taxon>Clostridia</taxon>
        <taxon>Eubacteriales</taxon>
        <taxon>Desulfitobacteriaceae</taxon>
        <taxon>Desulfosporosinus</taxon>
    </lineage>
</organism>
<feature type="domain" description="Flagellar basal body rod protein N-terminal" evidence="5">
    <location>
        <begin position="5"/>
        <end position="35"/>
    </location>
</feature>
<dbReference type="InterPro" id="IPR001444">
    <property type="entry name" value="Flag_bb_rod_N"/>
</dbReference>
<dbReference type="Pfam" id="PF06429">
    <property type="entry name" value="Flg_bbr_C"/>
    <property type="match status" value="1"/>
</dbReference>
<dbReference type="Pfam" id="PF22692">
    <property type="entry name" value="LlgE_F_G_D1"/>
    <property type="match status" value="1"/>
</dbReference>
<keyword evidence="8" id="KW-0282">Flagellum</keyword>
<evidence type="ECO:0000259" key="7">
    <source>
        <dbReference type="Pfam" id="PF22692"/>
    </source>
</evidence>
<dbReference type="SUPFAM" id="SSF117143">
    <property type="entry name" value="Flagellar hook protein flgE"/>
    <property type="match status" value="1"/>
</dbReference>
<evidence type="ECO:0000256" key="1">
    <source>
        <dbReference type="ARBA" id="ARBA00004117"/>
    </source>
</evidence>
<feature type="domain" description="Flagellar hook protein FlgE/F/G-like D1" evidence="7">
    <location>
        <begin position="104"/>
        <end position="181"/>
    </location>
</feature>
<dbReference type="InterPro" id="IPR020013">
    <property type="entry name" value="Flagellar_FlgE/F/G"/>
</dbReference>
<dbReference type="GO" id="GO:0071978">
    <property type="term" value="P:bacterial-type flagellum-dependent swarming motility"/>
    <property type="evidence" value="ECO:0007669"/>
    <property type="project" value="TreeGrafter"/>
</dbReference>
<comment type="similarity">
    <text evidence="2 4">Belongs to the flagella basal body rod proteins family.</text>
</comment>
<evidence type="ECO:0000256" key="2">
    <source>
        <dbReference type="ARBA" id="ARBA00009677"/>
    </source>
</evidence>
<dbReference type="PATRIC" id="fig|476652.3.peg.3157"/>
<evidence type="ECO:0000313" key="9">
    <source>
        <dbReference type="Proteomes" id="UP000036356"/>
    </source>
</evidence>
<dbReference type="PROSITE" id="PS00588">
    <property type="entry name" value="FLAGELLA_BB_ROD"/>
    <property type="match status" value="1"/>
</dbReference>
<keyword evidence="8" id="KW-0966">Cell projection</keyword>
<proteinExistence type="inferred from homology"/>
<dbReference type="RefSeq" id="WP_047810821.1">
    <property type="nucleotide sequence ID" value="NZ_LDZY01000010.1"/>
</dbReference>
<reference evidence="8 9" key="1">
    <citation type="submission" date="2015-06" db="EMBL/GenBank/DDBJ databases">
        <title>Draft genome of the moderately acidophilic sulfate reducer Candidatus Desulfosporosinus acididurans strain M1.</title>
        <authorList>
            <person name="Poehlein A."/>
            <person name="Petzsch P."/>
            <person name="Johnson B.D."/>
            <person name="Schloemann M."/>
            <person name="Daniel R."/>
            <person name="Muehling M."/>
        </authorList>
    </citation>
    <scope>NUCLEOTIDE SEQUENCE [LARGE SCALE GENOMIC DNA]</scope>
    <source>
        <strain evidence="8 9">M1</strain>
    </source>
</reference>
<dbReference type="AlphaFoldDB" id="A0A0J1IK30"/>
<dbReference type="PANTHER" id="PTHR30435">
    <property type="entry name" value="FLAGELLAR PROTEIN"/>
    <property type="match status" value="1"/>
</dbReference>